<dbReference type="AlphaFoldDB" id="A0A811KQU3"/>
<accession>A0A811KQU3</accession>
<name>A0A811KQU3_9BILA</name>
<comment type="caution">
    <text evidence="3">The sequence shown here is derived from an EMBL/GenBank/DDBJ whole genome shotgun (WGS) entry which is preliminary data.</text>
</comment>
<sequence>MNPFATVSKPKALGQKSPKSPLTERKEQLDSTSLPCTPIHRPQACAATVVPTKNDRFPFNIRDTVDWIIGYVALIHLLWFSRKYG</sequence>
<reference evidence="3" key="1">
    <citation type="submission" date="2020-09" db="EMBL/GenBank/DDBJ databases">
        <authorList>
            <person name="Kikuchi T."/>
        </authorList>
    </citation>
    <scope>NUCLEOTIDE SEQUENCE</scope>
    <source>
        <strain evidence="3">SH1</strain>
    </source>
</reference>
<keyword evidence="4" id="KW-1185">Reference proteome</keyword>
<feature type="region of interest" description="Disordered" evidence="1">
    <location>
        <begin position="1"/>
        <end position="34"/>
    </location>
</feature>
<evidence type="ECO:0000256" key="1">
    <source>
        <dbReference type="SAM" id="MobiDB-lite"/>
    </source>
</evidence>
<dbReference type="EMBL" id="CAJFCW020000003">
    <property type="protein sequence ID" value="CAG9108266.1"/>
    <property type="molecule type" value="Genomic_DNA"/>
</dbReference>
<evidence type="ECO:0000313" key="4">
    <source>
        <dbReference type="Proteomes" id="UP000614601"/>
    </source>
</evidence>
<feature type="transmembrane region" description="Helical" evidence="2">
    <location>
        <begin position="64"/>
        <end position="81"/>
    </location>
</feature>
<keyword evidence="2" id="KW-1133">Transmembrane helix</keyword>
<dbReference type="Proteomes" id="UP000614601">
    <property type="component" value="Unassembled WGS sequence"/>
</dbReference>
<protein>
    <submittedName>
        <fullName evidence="3">Uncharacterized protein</fullName>
    </submittedName>
</protein>
<evidence type="ECO:0000256" key="2">
    <source>
        <dbReference type="SAM" id="Phobius"/>
    </source>
</evidence>
<keyword evidence="2" id="KW-0812">Transmembrane</keyword>
<keyword evidence="2" id="KW-0472">Membrane</keyword>
<organism evidence="3 4">
    <name type="scientific">Bursaphelenchus okinawaensis</name>
    <dbReference type="NCBI Taxonomy" id="465554"/>
    <lineage>
        <taxon>Eukaryota</taxon>
        <taxon>Metazoa</taxon>
        <taxon>Ecdysozoa</taxon>
        <taxon>Nematoda</taxon>
        <taxon>Chromadorea</taxon>
        <taxon>Rhabditida</taxon>
        <taxon>Tylenchina</taxon>
        <taxon>Tylenchomorpha</taxon>
        <taxon>Aphelenchoidea</taxon>
        <taxon>Aphelenchoididae</taxon>
        <taxon>Bursaphelenchus</taxon>
    </lineage>
</organism>
<dbReference type="Proteomes" id="UP000783686">
    <property type="component" value="Unassembled WGS sequence"/>
</dbReference>
<dbReference type="EMBL" id="CAJFDH010000003">
    <property type="protein sequence ID" value="CAD5217681.1"/>
    <property type="molecule type" value="Genomic_DNA"/>
</dbReference>
<gene>
    <name evidence="3" type="ORF">BOKJ2_LOCUS7209</name>
</gene>
<dbReference type="OrthoDB" id="10429167at2759"/>
<proteinExistence type="predicted"/>
<evidence type="ECO:0000313" key="3">
    <source>
        <dbReference type="EMBL" id="CAD5217681.1"/>
    </source>
</evidence>